<dbReference type="GO" id="GO:0019450">
    <property type="term" value="P:L-cysteine catabolic process to pyruvate"/>
    <property type="evidence" value="ECO:0007669"/>
    <property type="project" value="TreeGrafter"/>
</dbReference>
<name>A0A7X2PBL9_9SPIO</name>
<dbReference type="InterPro" id="IPR021144">
    <property type="entry name" value="UPF0597"/>
</dbReference>
<sequence>MDNNEREKYLNILKEELLPALGCTEPIALAYAASKCREILGQEAEVIEAECSANIIKNVKAVVVPNCGGMKGIETAVVAGMLFGDASKNLEVLENIDESKISSIKKYIETHEVKVSLLETNAKLHFIIKMSCGSESALIEVVHQHTNIVRIEKNGEVIYKEDFSENDINDNLTDRTSMTVSGIIDFAENIELEKIKEIIKPQIECNIAICKEGLSNQWGAEVGKTIIVDPFVNVASAAAATAAAGSDARMSGCSLPVIINSGSGNQGITVSVPVIVYANSKNVGEEKLIRALALSNLLAIHQKTLIGRLSAYCGVVCAACGSGAAITWLDGGSEKEIDDTIVNTLATISGMICDGAKPSCAGKIAVAVNAAYIAHEMAMRNRVYHSGEGIVKQNVEETVSGIGEIASNGMRDTDKVILDVMLDNN</sequence>
<organism evidence="3 4">
    <name type="scientific">Bullifex porci</name>
    <dbReference type="NCBI Taxonomy" id="2606638"/>
    <lineage>
        <taxon>Bacteria</taxon>
        <taxon>Pseudomonadati</taxon>
        <taxon>Spirochaetota</taxon>
        <taxon>Spirochaetia</taxon>
        <taxon>Spirochaetales</taxon>
        <taxon>Spirochaetaceae</taxon>
        <taxon>Bullifex</taxon>
    </lineage>
</organism>
<keyword evidence="4" id="KW-1185">Reference proteome</keyword>
<comment type="caution">
    <text evidence="3">The sequence shown here is derived from an EMBL/GenBank/DDBJ whole genome shotgun (WGS) entry which is preliminary data.</text>
</comment>
<dbReference type="PANTHER" id="PTHR30501">
    <property type="entry name" value="UPF0597 PROTEIN YHAM"/>
    <property type="match status" value="1"/>
</dbReference>
<feature type="domain" description="Serine dehydratase-like alpha subunit" evidence="2">
    <location>
        <begin position="88"/>
        <end position="419"/>
    </location>
</feature>
<dbReference type="Pfam" id="PF03313">
    <property type="entry name" value="SDH_alpha"/>
    <property type="match status" value="1"/>
</dbReference>
<evidence type="ECO:0000313" key="4">
    <source>
        <dbReference type="Proteomes" id="UP000460549"/>
    </source>
</evidence>
<evidence type="ECO:0000313" key="3">
    <source>
        <dbReference type="EMBL" id="MSU05792.1"/>
    </source>
</evidence>
<dbReference type="InterPro" id="IPR005130">
    <property type="entry name" value="Ser_deHydtase-like_asu"/>
</dbReference>
<evidence type="ECO:0000256" key="1">
    <source>
        <dbReference type="HAMAP-Rule" id="MF_01845"/>
    </source>
</evidence>
<dbReference type="Proteomes" id="UP000460549">
    <property type="component" value="Unassembled WGS sequence"/>
</dbReference>
<accession>A0A7X2PBL9</accession>
<dbReference type="PIRSF" id="PIRSF006054">
    <property type="entry name" value="UCP006054"/>
    <property type="match status" value="1"/>
</dbReference>
<reference evidence="3 4" key="1">
    <citation type="submission" date="2019-08" db="EMBL/GenBank/DDBJ databases">
        <title>In-depth cultivation of the pig gut microbiome towards novel bacterial diversity and tailored functional studies.</title>
        <authorList>
            <person name="Wylensek D."/>
            <person name="Hitch T.C.A."/>
            <person name="Clavel T."/>
        </authorList>
    </citation>
    <scope>NUCLEOTIDE SEQUENCE [LARGE SCALE GENOMIC DNA]</scope>
    <source>
        <strain evidence="3 4">NM-380-WT-3C1</strain>
    </source>
</reference>
<protein>
    <recommendedName>
        <fullName evidence="1">UPF0597 protein FYJ80_03235</fullName>
    </recommendedName>
</protein>
<dbReference type="HAMAP" id="MF_01845">
    <property type="entry name" value="UPF0597"/>
    <property type="match status" value="1"/>
</dbReference>
<proteinExistence type="inferred from homology"/>
<dbReference type="RefSeq" id="WP_154424695.1">
    <property type="nucleotide sequence ID" value="NZ_JAQYGB010000069.1"/>
</dbReference>
<gene>
    <name evidence="3" type="ORF">FYJ80_03235</name>
</gene>
<evidence type="ECO:0000259" key="2">
    <source>
        <dbReference type="Pfam" id="PF03313"/>
    </source>
</evidence>
<dbReference type="GO" id="GO:0080146">
    <property type="term" value="F:L-cysteine desulfhydrase activity"/>
    <property type="evidence" value="ECO:0007669"/>
    <property type="project" value="TreeGrafter"/>
</dbReference>
<dbReference type="AlphaFoldDB" id="A0A7X2PBL9"/>
<dbReference type="PANTHER" id="PTHR30501:SF2">
    <property type="entry name" value="UPF0597 PROTEIN YHAM"/>
    <property type="match status" value="1"/>
</dbReference>
<comment type="similarity">
    <text evidence="1">Belongs to the UPF0597 family.</text>
</comment>
<dbReference type="EMBL" id="VUNN01000004">
    <property type="protein sequence ID" value="MSU05792.1"/>
    <property type="molecule type" value="Genomic_DNA"/>
</dbReference>